<dbReference type="GO" id="GO:0032259">
    <property type="term" value="P:methylation"/>
    <property type="evidence" value="ECO:0007669"/>
    <property type="project" value="UniProtKB-KW"/>
</dbReference>
<keyword evidence="2" id="KW-0863">Zinc-finger</keyword>
<feature type="region of interest" description="Disordered" evidence="4">
    <location>
        <begin position="481"/>
        <end position="522"/>
    </location>
</feature>
<dbReference type="AlphaFoldDB" id="A0A8S3SDT2"/>
<evidence type="ECO:0000313" key="5">
    <source>
        <dbReference type="EMBL" id="CAG2216254.1"/>
    </source>
</evidence>
<evidence type="ECO:0000256" key="3">
    <source>
        <dbReference type="ARBA" id="ARBA00022833"/>
    </source>
</evidence>
<dbReference type="EMBL" id="CAJPWZ010001475">
    <property type="protein sequence ID" value="CAG2216254.1"/>
    <property type="molecule type" value="Genomic_DNA"/>
</dbReference>
<evidence type="ECO:0000313" key="6">
    <source>
        <dbReference type="Proteomes" id="UP000683360"/>
    </source>
</evidence>
<accession>A0A8S3SDT2</accession>
<organism evidence="5 6">
    <name type="scientific">Mytilus edulis</name>
    <name type="common">Blue mussel</name>
    <dbReference type="NCBI Taxonomy" id="6550"/>
    <lineage>
        <taxon>Eukaryota</taxon>
        <taxon>Metazoa</taxon>
        <taxon>Spiralia</taxon>
        <taxon>Lophotrochozoa</taxon>
        <taxon>Mollusca</taxon>
        <taxon>Bivalvia</taxon>
        <taxon>Autobranchia</taxon>
        <taxon>Pteriomorphia</taxon>
        <taxon>Mytilida</taxon>
        <taxon>Mytiloidea</taxon>
        <taxon>Mytilidae</taxon>
        <taxon>Mytilinae</taxon>
        <taxon>Mytilus</taxon>
    </lineage>
</organism>
<evidence type="ECO:0000256" key="4">
    <source>
        <dbReference type="SAM" id="MobiDB-lite"/>
    </source>
</evidence>
<feature type="region of interest" description="Disordered" evidence="4">
    <location>
        <begin position="408"/>
        <end position="452"/>
    </location>
</feature>
<keyword evidence="3" id="KW-0862">Zinc</keyword>
<proteinExistence type="predicted"/>
<evidence type="ECO:0000256" key="1">
    <source>
        <dbReference type="ARBA" id="ARBA00022723"/>
    </source>
</evidence>
<keyword evidence="6" id="KW-1185">Reference proteome</keyword>
<dbReference type="InterPro" id="IPR019786">
    <property type="entry name" value="Zinc_finger_PHD-type_CS"/>
</dbReference>
<name>A0A8S3SDT2_MYTED</name>
<feature type="compositionally biased region" description="Polar residues" evidence="4">
    <location>
        <begin position="436"/>
        <end position="451"/>
    </location>
</feature>
<dbReference type="GO" id="GO:0008270">
    <property type="term" value="F:zinc ion binding"/>
    <property type="evidence" value="ECO:0007669"/>
    <property type="project" value="UniProtKB-KW"/>
</dbReference>
<reference evidence="5" key="1">
    <citation type="submission" date="2021-03" db="EMBL/GenBank/DDBJ databases">
        <authorList>
            <person name="Bekaert M."/>
        </authorList>
    </citation>
    <scope>NUCLEOTIDE SEQUENCE</scope>
</reference>
<protein>
    <submittedName>
        <fullName evidence="5">MLL1</fullName>
        <ecNumber evidence="5">2.1.1.354</ecNumber>
    </submittedName>
</protein>
<keyword evidence="5" id="KW-0808">Transferase</keyword>
<dbReference type="PROSITE" id="PS01359">
    <property type="entry name" value="ZF_PHD_1"/>
    <property type="match status" value="1"/>
</dbReference>
<dbReference type="GO" id="GO:0140999">
    <property type="term" value="F:histone H3K4 trimethyltransferase activity"/>
    <property type="evidence" value="ECO:0007669"/>
    <property type="project" value="UniProtKB-EC"/>
</dbReference>
<dbReference type="Proteomes" id="UP000683360">
    <property type="component" value="Unassembled WGS sequence"/>
</dbReference>
<dbReference type="EC" id="2.1.1.354" evidence="5"/>
<evidence type="ECO:0000256" key="2">
    <source>
        <dbReference type="ARBA" id="ARBA00022771"/>
    </source>
</evidence>
<sequence>MALYPCVQCDEECVDCTIQCSCCDRWVHSACVPMDDALLLAWSDVSLKFLCKDCCFTDNKYDMAKALERSRIKLSPLRLPKWILQTKQIKPECKFTYKGMESSHLPVSPDLDEPPPTWTSGAAFQIKTEDENDSIIMDEDSKGGNPIITGNLVEDIVTAQVEAIAEQTIDLAEGTGVWTENNEVSMETTSTPHSTEDEINVAPAIPVTDIHSTEMVTTELPPTNMTENFRSYMGHLSDLRHQDVVEMYSSEDSDTGERSWIGPRPCRHGNPRQPVIRENCNIAPPQPSDDNQDSRLYDSLNPYSLFNLPTPASVRSNQHYHVRPEERTSGNDSRQFNRHRNVPFHQREPPHNDLFSDSSDSSVINHLYRGDRLSAFHGEVPSINNNSDHCSVIHPFGEHSGPMCRPCARKPWQPRGPSHQVSGLDLSSESSRSRALNEQIQTTPSSNTGANSELLMDMDEGQGQPMSMYEMSRSAFRRYQQNKNTSGEDSVGTAGDNNEQGQESFEFRGQSPVVPEVNLSSGSEDSDVEVLHIETNRPRRRLESNACYLYKKYLLPRRRLESYGCATVVLVQVVPYYPGEDQSIMVCYSCTCTRSTPYYPGEDQSLTVATVVLVQVVPLLPRRRLESNACYSCTCTRSTPNYPGEDQSLMLATVVLVQEVPLLPRRRLESNGCATVVLVQVVPLTTQRRSESYGCATVVLVQEVPLLPRRRLEYNGRATVVLVQVVPLLYVDINSAYDPGEDTNACYSCTVDITSCLFMFCRPRRRLESNACYSCTCTRSASLTTQEKIRVHGCRPSYTVVLVQEVLTTQEKIRVLRLCYSCTCTRSTPLLYVDINSVYVLPRRRSEYYARATVVSGTVVDTVMFCRARRD</sequence>
<gene>
    <name evidence="5" type="ORF">MEDL_29969</name>
</gene>
<comment type="caution">
    <text evidence="5">The sequence shown here is derived from an EMBL/GenBank/DDBJ whole genome shotgun (WGS) entry which is preliminary data.</text>
</comment>
<feature type="region of interest" description="Disordered" evidence="4">
    <location>
        <begin position="250"/>
        <end position="273"/>
    </location>
</feature>
<keyword evidence="5" id="KW-0489">Methyltransferase</keyword>
<keyword evidence="1" id="KW-0479">Metal-binding</keyword>